<name>A0AAE0QSD2_9TELE</name>
<keyword evidence="3" id="KW-0175">Coiled coil</keyword>
<dbReference type="Gene3D" id="3.30.420.10">
    <property type="entry name" value="Ribonuclease H-like superfamily/Ribonuclease H"/>
    <property type="match status" value="1"/>
</dbReference>
<evidence type="ECO:0000259" key="4">
    <source>
        <dbReference type="PROSITE" id="PS50878"/>
    </source>
</evidence>
<comment type="similarity">
    <text evidence="1">Belongs to the beta type-B retroviral polymerase family. HERV class-II K(HML-2) pol subfamily.</text>
</comment>
<dbReference type="InterPro" id="IPR000477">
    <property type="entry name" value="RT_dom"/>
</dbReference>
<dbReference type="Gene3D" id="3.60.10.10">
    <property type="entry name" value="Endonuclease/exonuclease/phosphatase"/>
    <property type="match status" value="1"/>
</dbReference>
<keyword evidence="6" id="KW-1185">Reference proteome</keyword>
<dbReference type="InterPro" id="IPR043502">
    <property type="entry name" value="DNA/RNA_pol_sf"/>
</dbReference>
<gene>
    <name evidence="5" type="ORF">QTP70_013250</name>
</gene>
<dbReference type="GO" id="GO:0006259">
    <property type="term" value="P:DNA metabolic process"/>
    <property type="evidence" value="ECO:0007669"/>
    <property type="project" value="UniProtKB-ARBA"/>
</dbReference>
<dbReference type="SUPFAM" id="SSF56672">
    <property type="entry name" value="DNA/RNA polymerases"/>
    <property type="match status" value="1"/>
</dbReference>
<dbReference type="PROSITE" id="PS50878">
    <property type="entry name" value="RT_POL"/>
    <property type="match status" value="1"/>
</dbReference>
<feature type="domain" description="Reverse transcriptase" evidence="4">
    <location>
        <begin position="372"/>
        <end position="658"/>
    </location>
</feature>
<proteinExistence type="inferred from homology"/>
<dbReference type="Proteomes" id="UP001274896">
    <property type="component" value="Unassembled WGS sequence"/>
</dbReference>
<dbReference type="Pfam" id="PF00078">
    <property type="entry name" value="RVT_1"/>
    <property type="match status" value="1"/>
</dbReference>
<dbReference type="EMBL" id="JAUCMX010000011">
    <property type="protein sequence ID" value="KAK3531148.1"/>
    <property type="molecule type" value="Genomic_DNA"/>
</dbReference>
<feature type="coiled-coil region" evidence="3">
    <location>
        <begin position="347"/>
        <end position="381"/>
    </location>
</feature>
<dbReference type="InterPro" id="IPR036691">
    <property type="entry name" value="Endo/exonu/phosph_ase_sf"/>
</dbReference>
<evidence type="ECO:0000313" key="5">
    <source>
        <dbReference type="EMBL" id="KAK3531148.1"/>
    </source>
</evidence>
<dbReference type="InterPro" id="IPR036397">
    <property type="entry name" value="RNaseH_sf"/>
</dbReference>
<evidence type="ECO:0000256" key="1">
    <source>
        <dbReference type="ARBA" id="ARBA00010879"/>
    </source>
</evidence>
<dbReference type="Gene3D" id="3.30.70.270">
    <property type="match status" value="1"/>
</dbReference>
<dbReference type="InterPro" id="IPR043128">
    <property type="entry name" value="Rev_trsase/Diguanyl_cyclase"/>
</dbReference>
<reference evidence="5" key="1">
    <citation type="submission" date="2023-06" db="EMBL/GenBank/DDBJ databases">
        <title>Male Hemibagrus guttatus genome.</title>
        <authorList>
            <person name="Bian C."/>
        </authorList>
    </citation>
    <scope>NUCLEOTIDE SEQUENCE</scope>
    <source>
        <strain evidence="5">Male_cb2023</strain>
        <tissue evidence="5">Muscle</tissue>
    </source>
</reference>
<dbReference type="EC" id="3.1.26.4" evidence="2"/>
<dbReference type="GO" id="GO:0003676">
    <property type="term" value="F:nucleic acid binding"/>
    <property type="evidence" value="ECO:0007669"/>
    <property type="project" value="InterPro"/>
</dbReference>
<accession>A0AAE0QSD2</accession>
<protein>
    <recommendedName>
        <fullName evidence="2">ribonuclease H</fullName>
        <ecNumber evidence="2">3.1.26.4</ecNumber>
    </recommendedName>
</protein>
<dbReference type="PANTHER" id="PTHR19446">
    <property type="entry name" value="REVERSE TRANSCRIPTASES"/>
    <property type="match status" value="1"/>
</dbReference>
<evidence type="ECO:0000256" key="2">
    <source>
        <dbReference type="ARBA" id="ARBA00012180"/>
    </source>
</evidence>
<sequence length="778" mass="90368">MLRVAGLRKRVCRITLALNPDSDNGVKAVYWGSLRPYGHFNQTRNVAFIAASKDDKKKVSEVIMCHVSSLAEGSKRLTDFPMKVNSVSNAHAPSHPHDVKENMIHQTRPPSSIAYIHSSVQVGCELEEKERFWSELDEVMESIPTGERVVIGADFNGHVGEGNTGDEEVMGKFGVKERNLEGQMVVDFAKRMDMGVVNTYFQKREEHRVTYKSGGRRTQVDYILCRRGNLKEISDCKVVVGESVARQHRMVVCRMTLMVCKTKRSKIEKKTKWWKLKKEECCEEFRQKLRQALGGQVVLPDDWETTAEVIRETGRKVLGVSSGRRKEDKETWWWNEEVQDSIQRKRLAKKKWDMDRTEENRQEYKELQRRVKREVSKAKQKAYEELYTRLDTREGEKDLYRLARQRDRDGKDMQQKVDKIRKDEVRKALKRMKSGKAVGPDDIPVEVWKCLGEAAVEFLANLFNRVVENLEKAYDRVPREELWYCMRKSGVAEKYVRVVQDMYERSRTVVRCAVGQTEEFNVEVGLHQGSALSPFLFAMVMDQLSEEVRQESPWTMMFADDIVICSESREQVEENLERWRFALERRGMKVSRIQSNGECGKEKISARIKGKVYRTVVRPAMLYGLETVSLRKRQESELEVAELKMLREARLRWFGHVQRRDNLREVVFVIQSQRNSFHAQRAQRLRADLLSQAEALQEAQARVLDGYGIMMSLKYCHGGPGRLAVINGTMNSAVYQKILKENVRPSWVLQQDNDPKHTKSTSEWLKKNTMKTLELPSH</sequence>
<evidence type="ECO:0000313" key="6">
    <source>
        <dbReference type="Proteomes" id="UP001274896"/>
    </source>
</evidence>
<dbReference type="AlphaFoldDB" id="A0AAE0QSD2"/>
<organism evidence="5 6">
    <name type="scientific">Hemibagrus guttatus</name>
    <dbReference type="NCBI Taxonomy" id="175788"/>
    <lineage>
        <taxon>Eukaryota</taxon>
        <taxon>Metazoa</taxon>
        <taxon>Chordata</taxon>
        <taxon>Craniata</taxon>
        <taxon>Vertebrata</taxon>
        <taxon>Euteleostomi</taxon>
        <taxon>Actinopterygii</taxon>
        <taxon>Neopterygii</taxon>
        <taxon>Teleostei</taxon>
        <taxon>Ostariophysi</taxon>
        <taxon>Siluriformes</taxon>
        <taxon>Bagridae</taxon>
        <taxon>Hemibagrus</taxon>
    </lineage>
</organism>
<comment type="caution">
    <text evidence="5">The sequence shown here is derived from an EMBL/GenBank/DDBJ whole genome shotgun (WGS) entry which is preliminary data.</text>
</comment>
<dbReference type="GO" id="GO:0004523">
    <property type="term" value="F:RNA-DNA hybrid ribonuclease activity"/>
    <property type="evidence" value="ECO:0007669"/>
    <property type="project" value="UniProtKB-EC"/>
</dbReference>
<dbReference type="SUPFAM" id="SSF56219">
    <property type="entry name" value="DNase I-like"/>
    <property type="match status" value="1"/>
</dbReference>
<evidence type="ECO:0000256" key="3">
    <source>
        <dbReference type="SAM" id="Coils"/>
    </source>
</evidence>